<dbReference type="InterPro" id="IPR003018">
    <property type="entry name" value="GAF"/>
</dbReference>
<dbReference type="InterPro" id="IPR000719">
    <property type="entry name" value="Prot_kinase_dom"/>
</dbReference>
<feature type="coiled-coil region" evidence="4">
    <location>
        <begin position="1491"/>
        <end position="1570"/>
    </location>
</feature>
<dbReference type="Pfam" id="PF01590">
    <property type="entry name" value="GAF"/>
    <property type="match status" value="1"/>
</dbReference>
<dbReference type="InterPro" id="IPR011009">
    <property type="entry name" value="Kinase-like_dom_sf"/>
</dbReference>
<dbReference type="CDD" id="cd00082">
    <property type="entry name" value="HisKA"/>
    <property type="match status" value="1"/>
</dbReference>
<dbReference type="InterPro" id="IPR053159">
    <property type="entry name" value="Hybrid_Histidine_Kinase"/>
</dbReference>
<dbReference type="Gene3D" id="1.10.510.10">
    <property type="entry name" value="Transferase(Phosphotransferase) domain 1"/>
    <property type="match status" value="1"/>
</dbReference>
<keyword evidence="4" id="KW-0175">Coiled coil</keyword>
<reference evidence="7" key="1">
    <citation type="submission" date="2013-05" db="EMBL/GenBank/DDBJ databases">
        <title>Genome assembly of Cystobacter fuscus DSM 2262.</title>
        <authorList>
            <person name="Sharma G."/>
            <person name="Khatri I."/>
            <person name="Kaur C."/>
            <person name="Mayilraj S."/>
            <person name="Subramanian S."/>
        </authorList>
    </citation>
    <scope>NUCLEOTIDE SEQUENCE [LARGE SCALE GENOMIC DNA]</scope>
    <source>
        <strain evidence="7">DSM 2262</strain>
    </source>
</reference>
<comment type="caution">
    <text evidence="7">The sequence shown here is derived from an EMBL/GenBank/DDBJ whole genome shotgun (WGS) entry which is preliminary data.</text>
</comment>
<accession>S9QD44</accession>
<protein>
    <recommendedName>
        <fullName evidence="2">histidine kinase</fullName>
        <ecNumber evidence="2">2.7.13.3</ecNumber>
    </recommendedName>
</protein>
<dbReference type="CDD" id="cd14014">
    <property type="entry name" value="STKc_PknB_like"/>
    <property type="match status" value="1"/>
</dbReference>
<dbReference type="PANTHER" id="PTHR43642">
    <property type="entry name" value="HYBRID SIGNAL TRANSDUCTION HISTIDINE KINASE G"/>
    <property type="match status" value="1"/>
</dbReference>
<dbReference type="Pfam" id="PF13191">
    <property type="entry name" value="AAA_16"/>
    <property type="match status" value="1"/>
</dbReference>
<dbReference type="InterPro" id="IPR036890">
    <property type="entry name" value="HATPase_C_sf"/>
</dbReference>
<name>S9QD44_CYSF2</name>
<dbReference type="InterPro" id="IPR029016">
    <property type="entry name" value="GAF-like_dom_sf"/>
</dbReference>
<dbReference type="SMART" id="SM00065">
    <property type="entry name" value="GAF"/>
    <property type="match status" value="1"/>
</dbReference>
<dbReference type="InterPro" id="IPR041664">
    <property type="entry name" value="AAA_16"/>
</dbReference>
<dbReference type="InterPro" id="IPR003594">
    <property type="entry name" value="HATPase_dom"/>
</dbReference>
<keyword evidence="3" id="KW-0597">Phosphoprotein</keyword>
<evidence type="ECO:0000256" key="2">
    <source>
        <dbReference type="ARBA" id="ARBA00012438"/>
    </source>
</evidence>
<dbReference type="Proteomes" id="UP000011682">
    <property type="component" value="Unassembled WGS sequence"/>
</dbReference>
<dbReference type="GO" id="GO:0005524">
    <property type="term" value="F:ATP binding"/>
    <property type="evidence" value="ECO:0007669"/>
    <property type="project" value="InterPro"/>
</dbReference>
<dbReference type="SUPFAM" id="SSF52540">
    <property type="entry name" value="P-loop containing nucleoside triphosphate hydrolases"/>
    <property type="match status" value="1"/>
</dbReference>
<dbReference type="SUPFAM" id="SSF55781">
    <property type="entry name" value="GAF domain-like"/>
    <property type="match status" value="1"/>
</dbReference>
<evidence type="ECO:0000313" key="7">
    <source>
        <dbReference type="EMBL" id="EPX59259.1"/>
    </source>
</evidence>
<feature type="domain" description="Histidine kinase" evidence="6">
    <location>
        <begin position="1537"/>
        <end position="1780"/>
    </location>
</feature>
<dbReference type="SMART" id="SM00387">
    <property type="entry name" value="HATPase_c"/>
    <property type="match status" value="1"/>
</dbReference>
<dbReference type="SUPFAM" id="SSF47384">
    <property type="entry name" value="Homodimeric domain of signal transducing histidine kinase"/>
    <property type="match status" value="1"/>
</dbReference>
<dbReference type="Gene3D" id="3.30.450.40">
    <property type="match status" value="1"/>
</dbReference>
<evidence type="ECO:0000256" key="1">
    <source>
        <dbReference type="ARBA" id="ARBA00000085"/>
    </source>
</evidence>
<dbReference type="Gene3D" id="3.30.200.20">
    <property type="entry name" value="Phosphorylase Kinase, domain 1"/>
    <property type="match status" value="1"/>
</dbReference>
<dbReference type="Pfam" id="PF02518">
    <property type="entry name" value="HATPase_c"/>
    <property type="match status" value="1"/>
</dbReference>
<dbReference type="GO" id="GO:0000155">
    <property type="term" value="F:phosphorelay sensor kinase activity"/>
    <property type="evidence" value="ECO:0007669"/>
    <property type="project" value="InterPro"/>
</dbReference>
<dbReference type="InterPro" id="IPR004358">
    <property type="entry name" value="Sig_transdc_His_kin-like_C"/>
</dbReference>
<dbReference type="SUPFAM" id="SSF56112">
    <property type="entry name" value="Protein kinase-like (PK-like)"/>
    <property type="match status" value="1"/>
</dbReference>
<dbReference type="Gene3D" id="3.40.50.300">
    <property type="entry name" value="P-loop containing nucleotide triphosphate hydrolases"/>
    <property type="match status" value="1"/>
</dbReference>
<dbReference type="EC" id="2.7.13.3" evidence="2"/>
<sequence>MVTSMPGYRVTEQLHDGQGSAVYRGVRNSDGLAVVLKELKPAYPSPEKIAWFKREYDVLRALDTTGVVKAHELGSSQYRWVMVLEDFGGQSLDRILRRHRLSLEEVLTLAIKLVNALGQVHQRGLIHKSINPGNIVWNPERDELKLIDFGIATELPQQSTPPRTPDVIEGVLSYISPEQTGRMNRTIDFRSDFYSLGVTLYELLTGQLPFQATEPLELVYCHIARQPTPPHQLDPAIPKPVSKLVMKLMAKTAESRYQNAHGIKADLQECLNQLRARGTVEDFLLGRHDTLERFQLPQKLYGREKELERLLASFDRVAAAQGSAELMLVTGHPGIGKSMLVRELYKPLTARRGYFISGKFEQFQRSTPYSAVASAFRSLVKQLLVESESQVNQWREQLLSALGPNGRVLIEVIPEVELIIGEQPAVAQLGPTEAQNRFNLVFQSAMRVFAQPQHPLALFIDDLQWADSASLKLIELVMRDDELRHFFLIGAYRDNEVGPAHPLTMLLDSLREGGAVLEELHLGPLSLDQTTELIANAVGQTSEALGPLAELVHRKTEGIPLFVNELLKRVHQDGLLTFDAQEGRWRWDIARIEEKGITDNVVELMVGNLKRLSMQTQQALKLAACLGHTFDLRTLATIVEQSLAETAARLTPALQAGFLLTASEPEVRTEEKGGEDSLLVHDYKFMHDRVQQAAYALIGENERQAAHLRISRLMLANATEQERSERVFELVRQSNLGRALMTDEAERLALVRMNMEAAKRARSSMAYAAAREYLSVAMEPLTERSWEEHYEETIHLHRELGELERLNGNHDRSEPLLRRALERARTPIEKAHIHQMLVIQFAMLARHQEALKEARNGLALLGIGLPEGDATAAMQAEFAEVQKNLGGRDPSSLLQLPPMSDPHASSMTRLLGTALATAYLLDQTLYTLLLLKSMNLQLRYGPHTESLDVFASYGFILDVMTGQYRSGYQFGLLGLKLSERLNNPASKCRVSFLIANNLAPWVEHLRTAYALHDVSYRAGLESGELRYAGFSLISRILYQLQEGRLLSQVRADQQQFLLFNEKIKNQFSVDSLLGTKLIVANLSGMTAGRLDFSMEGLTEEEFLIQCQANKSAPASCFFYVFKTMVLCHYGETSAALEASRNAERLIRAIANNAAVAQHIFYTSLSLAADYMKQSEDERQKSWARLEAHQKQMKQWAESCPANFAHMHALVAAEQAHLSGKDAEAVGLYEQAIALANKHGFPHQEALANELAARFFRKRGQEQRARELLDAAYYGYRLWGAVHKVKDLAAKYPHLREDTEEARPSAAPSGNTRPGASGALDLISLVKACQAISSEIVLDKLLSKLMGIVIENAGAERGILLLARDERLTVHVDAGQDARNASEAQALPMAADSYPSIAQGLINYVARTKESVILNDALHEGDFTRDPYVTRSEPRSILGTPLITQGQLVGILYLENNLTTGAFTQERLEFLRLLSHQIAISIQNALLYDDMEKKVEKRTEELRARNTDLQSALQHLRKTQLQLVQAEKMASLGQLAAGIAHEIKNPLNFINNFAELNVELIRELFDELKNNPSFSPRDIESMLADVLTNGERILEHGKRADDIIRSMMQHASGASGERQVTGVNALVDEYVKLAQHGLKGLEEQGGVLLERAYDGAAGEAELVPQDIGRVLVNLLNNAFYAIRERQLSVPRGQYVPRVTVRTRRQGQNVEILVEDNGVGLPAALKSRVFEPFFTTKPPGVGTGLGLSLSYEIVVQGHRGMLSVDGQEGQGATFIISLPSTIE</sequence>
<dbReference type="PROSITE" id="PS50109">
    <property type="entry name" value="HIS_KIN"/>
    <property type="match status" value="1"/>
</dbReference>
<dbReference type="PANTHER" id="PTHR43642:SF1">
    <property type="entry name" value="HYBRID SIGNAL TRANSDUCTION HISTIDINE KINASE G"/>
    <property type="match status" value="1"/>
</dbReference>
<dbReference type="EMBL" id="ANAH02000018">
    <property type="protein sequence ID" value="EPX59259.1"/>
    <property type="molecule type" value="Genomic_DNA"/>
</dbReference>
<dbReference type="eggNOG" id="COG0515">
    <property type="taxonomic scope" value="Bacteria"/>
</dbReference>
<dbReference type="Pfam" id="PF00069">
    <property type="entry name" value="Pkinase"/>
    <property type="match status" value="1"/>
</dbReference>
<proteinExistence type="predicted"/>
<dbReference type="PRINTS" id="PR00344">
    <property type="entry name" value="BCTRLSENSOR"/>
</dbReference>
<gene>
    <name evidence="7" type="ORF">D187_003163</name>
</gene>
<evidence type="ECO:0000259" key="6">
    <source>
        <dbReference type="PROSITE" id="PS50109"/>
    </source>
</evidence>
<dbReference type="InterPro" id="IPR003661">
    <property type="entry name" value="HisK_dim/P_dom"/>
</dbReference>
<dbReference type="PROSITE" id="PS50011">
    <property type="entry name" value="PROTEIN_KINASE_DOM"/>
    <property type="match status" value="1"/>
</dbReference>
<dbReference type="Gene3D" id="3.30.565.10">
    <property type="entry name" value="Histidine kinase-like ATPase, C-terminal domain"/>
    <property type="match status" value="1"/>
</dbReference>
<evidence type="ECO:0000256" key="4">
    <source>
        <dbReference type="SAM" id="Coils"/>
    </source>
</evidence>
<dbReference type="SUPFAM" id="SSF55874">
    <property type="entry name" value="ATPase domain of HSP90 chaperone/DNA topoisomerase II/histidine kinase"/>
    <property type="match status" value="1"/>
</dbReference>
<dbReference type="InterPro" id="IPR027417">
    <property type="entry name" value="P-loop_NTPase"/>
</dbReference>
<dbReference type="InterPro" id="IPR036097">
    <property type="entry name" value="HisK_dim/P_sf"/>
</dbReference>
<dbReference type="eggNOG" id="COG3899">
    <property type="taxonomic scope" value="Bacteria"/>
</dbReference>
<organism evidence="7 8">
    <name type="scientific">Cystobacter fuscus (strain ATCC 25194 / DSM 2262 / NBRC 100088 / M29)</name>
    <dbReference type="NCBI Taxonomy" id="1242864"/>
    <lineage>
        <taxon>Bacteria</taxon>
        <taxon>Pseudomonadati</taxon>
        <taxon>Myxococcota</taxon>
        <taxon>Myxococcia</taxon>
        <taxon>Myxococcales</taxon>
        <taxon>Cystobacterineae</taxon>
        <taxon>Archangiaceae</taxon>
        <taxon>Cystobacter</taxon>
    </lineage>
</organism>
<evidence type="ECO:0000313" key="8">
    <source>
        <dbReference type="Proteomes" id="UP000011682"/>
    </source>
</evidence>
<evidence type="ECO:0000259" key="5">
    <source>
        <dbReference type="PROSITE" id="PS50011"/>
    </source>
</evidence>
<feature type="domain" description="Protein kinase" evidence="5">
    <location>
        <begin position="8"/>
        <end position="271"/>
    </location>
</feature>
<dbReference type="RefSeq" id="WP_002623761.1">
    <property type="nucleotide sequence ID" value="NZ_ANAH02000018.1"/>
</dbReference>
<dbReference type="InterPro" id="IPR005467">
    <property type="entry name" value="His_kinase_dom"/>
</dbReference>
<dbReference type="eggNOG" id="COG4191">
    <property type="taxonomic scope" value="Bacteria"/>
</dbReference>
<comment type="catalytic activity">
    <reaction evidence="1">
        <text>ATP + protein L-histidine = ADP + protein N-phospho-L-histidine.</text>
        <dbReference type="EC" id="2.7.13.3"/>
    </reaction>
</comment>
<keyword evidence="8" id="KW-1185">Reference proteome</keyword>
<evidence type="ECO:0000256" key="3">
    <source>
        <dbReference type="ARBA" id="ARBA00022553"/>
    </source>
</evidence>
<dbReference type="Gene3D" id="1.10.287.130">
    <property type="match status" value="1"/>
</dbReference>